<accession>A0AAN9IQV6</accession>
<feature type="compositionally biased region" description="Low complexity" evidence="1">
    <location>
        <begin position="1"/>
        <end position="15"/>
    </location>
</feature>
<feature type="region of interest" description="Disordered" evidence="1">
    <location>
        <begin position="204"/>
        <end position="225"/>
    </location>
</feature>
<feature type="compositionally biased region" description="Basic and acidic residues" evidence="1">
    <location>
        <begin position="128"/>
        <end position="141"/>
    </location>
</feature>
<sequence length="225" mass="24883">MQSRLAEAARRSSASFLSPTSLRGFCSATRSRTADPDIHSGELEAGPTVHRGQPQGVSRSENNKYSETERKVDEGFVSSSKSPCEPSPKLKSTGVNQRLDPSIQQKRKQGTVSFEGVSCVGLDGTPWPEDKNKGKDDNREYYKHHKASPLSELEFADTRKPVTRASNKTVDSGRGGDVVGWLPEQLETAEETLLRAAEMWRQRAMRGDPDAPHSRVLRALRGEDF</sequence>
<dbReference type="Proteomes" id="UP001359559">
    <property type="component" value="Unassembled WGS sequence"/>
</dbReference>
<feature type="compositionally biased region" description="Basic and acidic residues" evidence="1">
    <location>
        <begin position="61"/>
        <end position="74"/>
    </location>
</feature>
<reference evidence="2 3" key="1">
    <citation type="submission" date="2024-01" db="EMBL/GenBank/DDBJ databases">
        <title>The genomes of 5 underutilized Papilionoideae crops provide insights into root nodulation and disease resistance.</title>
        <authorList>
            <person name="Yuan L."/>
        </authorList>
    </citation>
    <scope>NUCLEOTIDE SEQUENCE [LARGE SCALE GENOMIC DNA]</scope>
    <source>
        <strain evidence="2">LY-2023</strain>
        <tissue evidence="2">Leaf</tissue>
    </source>
</reference>
<dbReference type="EMBL" id="JAYKXN010000005">
    <property type="protein sequence ID" value="KAK7284605.1"/>
    <property type="molecule type" value="Genomic_DNA"/>
</dbReference>
<keyword evidence="3" id="KW-1185">Reference proteome</keyword>
<feature type="compositionally biased region" description="Basic and acidic residues" evidence="1">
    <location>
        <begin position="32"/>
        <end position="42"/>
    </location>
</feature>
<feature type="region of interest" description="Disordered" evidence="1">
    <location>
        <begin position="1"/>
        <end position="181"/>
    </location>
</feature>
<gene>
    <name evidence="2" type="ORF">RJT34_19354</name>
</gene>
<dbReference type="PANTHER" id="PTHR35985:SF1">
    <property type="entry name" value="OS07G0675200 PROTEIN"/>
    <property type="match status" value="1"/>
</dbReference>
<dbReference type="PANTHER" id="PTHR35985">
    <property type="entry name" value="OS07G0675200 PROTEIN"/>
    <property type="match status" value="1"/>
</dbReference>
<name>A0AAN9IQV6_CLITE</name>
<feature type="compositionally biased region" description="Low complexity" evidence="1">
    <location>
        <begin position="78"/>
        <end position="92"/>
    </location>
</feature>
<protein>
    <submittedName>
        <fullName evidence="2">Uncharacterized protein</fullName>
    </submittedName>
</protein>
<evidence type="ECO:0000313" key="3">
    <source>
        <dbReference type="Proteomes" id="UP001359559"/>
    </source>
</evidence>
<proteinExistence type="predicted"/>
<evidence type="ECO:0000313" key="2">
    <source>
        <dbReference type="EMBL" id="KAK7284605.1"/>
    </source>
</evidence>
<evidence type="ECO:0000256" key="1">
    <source>
        <dbReference type="SAM" id="MobiDB-lite"/>
    </source>
</evidence>
<organism evidence="2 3">
    <name type="scientific">Clitoria ternatea</name>
    <name type="common">Butterfly pea</name>
    <dbReference type="NCBI Taxonomy" id="43366"/>
    <lineage>
        <taxon>Eukaryota</taxon>
        <taxon>Viridiplantae</taxon>
        <taxon>Streptophyta</taxon>
        <taxon>Embryophyta</taxon>
        <taxon>Tracheophyta</taxon>
        <taxon>Spermatophyta</taxon>
        <taxon>Magnoliopsida</taxon>
        <taxon>eudicotyledons</taxon>
        <taxon>Gunneridae</taxon>
        <taxon>Pentapetalae</taxon>
        <taxon>rosids</taxon>
        <taxon>fabids</taxon>
        <taxon>Fabales</taxon>
        <taxon>Fabaceae</taxon>
        <taxon>Papilionoideae</taxon>
        <taxon>50 kb inversion clade</taxon>
        <taxon>NPAAA clade</taxon>
        <taxon>indigoferoid/millettioid clade</taxon>
        <taxon>Phaseoleae</taxon>
        <taxon>Clitoria</taxon>
    </lineage>
</organism>
<dbReference type="AlphaFoldDB" id="A0AAN9IQV6"/>
<comment type="caution">
    <text evidence="2">The sequence shown here is derived from an EMBL/GenBank/DDBJ whole genome shotgun (WGS) entry which is preliminary data.</text>
</comment>
<feature type="compositionally biased region" description="Basic and acidic residues" evidence="1">
    <location>
        <begin position="204"/>
        <end position="213"/>
    </location>
</feature>